<feature type="domain" description="Sigma-54 factor interaction" evidence="5">
    <location>
        <begin position="200"/>
        <end position="429"/>
    </location>
</feature>
<dbReference type="Gene3D" id="1.10.10.60">
    <property type="entry name" value="Homeodomain-like"/>
    <property type="match status" value="1"/>
</dbReference>
<dbReference type="InterPro" id="IPR003593">
    <property type="entry name" value="AAA+_ATPase"/>
</dbReference>
<feature type="domain" description="PAS" evidence="6">
    <location>
        <begin position="45"/>
        <end position="95"/>
    </location>
</feature>
<dbReference type="InterPro" id="IPR058031">
    <property type="entry name" value="AAA_lid_NorR"/>
</dbReference>
<dbReference type="PANTHER" id="PTHR32071">
    <property type="entry name" value="TRANSCRIPTIONAL REGULATORY PROTEIN"/>
    <property type="match status" value="1"/>
</dbReference>
<dbReference type="SMART" id="SM00086">
    <property type="entry name" value="PAC"/>
    <property type="match status" value="1"/>
</dbReference>
<dbReference type="InterPro" id="IPR000014">
    <property type="entry name" value="PAS"/>
</dbReference>
<dbReference type="Gene3D" id="3.40.50.300">
    <property type="entry name" value="P-loop containing nucleotide triphosphate hydrolases"/>
    <property type="match status" value="1"/>
</dbReference>
<evidence type="ECO:0000313" key="8">
    <source>
        <dbReference type="EMBL" id="RDH86161.1"/>
    </source>
</evidence>
<dbReference type="SUPFAM" id="SSF55785">
    <property type="entry name" value="PYP-like sensor domain (PAS domain)"/>
    <property type="match status" value="1"/>
</dbReference>
<keyword evidence="1" id="KW-0547">Nucleotide-binding</keyword>
<dbReference type="Pfam" id="PF25601">
    <property type="entry name" value="AAA_lid_14"/>
    <property type="match status" value="1"/>
</dbReference>
<evidence type="ECO:0000259" key="6">
    <source>
        <dbReference type="PROSITE" id="PS50112"/>
    </source>
</evidence>
<keyword evidence="3" id="KW-0238">DNA-binding</keyword>
<keyword evidence="2" id="KW-0067">ATP-binding</keyword>
<dbReference type="FunFam" id="3.40.50.300:FF:000006">
    <property type="entry name" value="DNA-binding transcriptional regulator NtrC"/>
    <property type="match status" value="1"/>
</dbReference>
<dbReference type="InterPro" id="IPR025662">
    <property type="entry name" value="Sigma_54_int_dom_ATP-bd_1"/>
</dbReference>
<sequence>MVEYTSTPVKKDGELLGAVVVFNDITKRKREQDEIRKIYTENQLILQSAGEGVYGLCCEGKTTFVNPAAANMLGYEVEELKGQPMHALLHHTHADGSEYRNTDCPIYAAFKDGSVHHVEDEVFWRKDGSSFPVEYTSTPIRQDGKLLGAVVVFNDITERKQAEQELKQAYEEVEKMKQRLEAENTYLQEEIRTKHNFKEIVGQSYAIKQVLNQIELVAPTMANVLIIGESGTGKELIARAIHDRSERSDRPLIRVNCAAIPHELFESEFFGHMRGSFTGAIKNRTGRFELADGGTIFLDEVGEIPIDLQSKLLRVLQEGQFERVGDETTRTVDVRIIAATNRDLRKEVEKGNFREDLYFRLNVFPVEAVPLRDRLDDIPLLAEHFIELICNRINRESPKLTNANVKQLQTYAWGGNIRELQNVIERAIIVGKGNRLIFNLPKNKNEHIDAVQDTVNIADSGLPYNEIERLARDKVNIIAALRYTKGKISGAEGAAELLGIKPTTLASRMKSLEIDKRDI</sequence>
<dbReference type="InterPro" id="IPR001610">
    <property type="entry name" value="PAC"/>
</dbReference>
<feature type="domain" description="PAC" evidence="7">
    <location>
        <begin position="1"/>
        <end position="37"/>
    </location>
</feature>
<dbReference type="PROSITE" id="PS50113">
    <property type="entry name" value="PAC"/>
    <property type="match status" value="2"/>
</dbReference>
<dbReference type="CDD" id="cd00130">
    <property type="entry name" value="PAS"/>
    <property type="match status" value="1"/>
</dbReference>
<dbReference type="EMBL" id="QFXC01000002">
    <property type="protein sequence ID" value="RDH86161.1"/>
    <property type="molecule type" value="Genomic_DNA"/>
</dbReference>
<dbReference type="PROSITE" id="PS50045">
    <property type="entry name" value="SIGMA54_INTERACT_4"/>
    <property type="match status" value="1"/>
</dbReference>
<protein>
    <submittedName>
        <fullName evidence="8">Histidine kinase</fullName>
    </submittedName>
</protein>
<keyword evidence="4" id="KW-0175">Coiled coil</keyword>
<comment type="caution">
    <text evidence="8">The sequence shown here is derived from an EMBL/GenBank/DDBJ whole genome shotgun (WGS) entry which is preliminary data.</text>
</comment>
<evidence type="ECO:0000256" key="2">
    <source>
        <dbReference type="ARBA" id="ARBA00022840"/>
    </source>
</evidence>
<dbReference type="PROSITE" id="PS00676">
    <property type="entry name" value="SIGMA54_INTERACT_2"/>
    <property type="match status" value="1"/>
</dbReference>
<keyword evidence="8" id="KW-0418">Kinase</keyword>
<dbReference type="GO" id="GO:0006355">
    <property type="term" value="P:regulation of DNA-templated transcription"/>
    <property type="evidence" value="ECO:0007669"/>
    <property type="project" value="InterPro"/>
</dbReference>
<dbReference type="PANTHER" id="PTHR32071:SF117">
    <property type="entry name" value="PTS-DEPENDENT DIHYDROXYACETONE KINASE OPERON REGULATORY PROTEIN-RELATED"/>
    <property type="match status" value="1"/>
</dbReference>
<reference evidence="8 9" key="1">
    <citation type="journal article" date="2018" name="ISME J.">
        <title>Endosymbiont genomes yield clues of tubeworm success.</title>
        <authorList>
            <person name="Li Y."/>
            <person name="Liles M.R."/>
            <person name="Halanych K.M."/>
        </authorList>
    </citation>
    <scope>NUCLEOTIDE SEQUENCE [LARGE SCALE GENOMIC DNA]</scope>
    <source>
        <strain evidence="8">A1464</strain>
    </source>
</reference>
<dbReference type="InterPro" id="IPR025943">
    <property type="entry name" value="Sigma_54_int_dom_ATP-bd_2"/>
</dbReference>
<dbReference type="InterPro" id="IPR027417">
    <property type="entry name" value="P-loop_NTPase"/>
</dbReference>
<keyword evidence="8" id="KW-0808">Transferase</keyword>
<dbReference type="InterPro" id="IPR035965">
    <property type="entry name" value="PAS-like_dom_sf"/>
</dbReference>
<dbReference type="GO" id="GO:0005524">
    <property type="term" value="F:ATP binding"/>
    <property type="evidence" value="ECO:0007669"/>
    <property type="project" value="UniProtKB-KW"/>
</dbReference>
<dbReference type="NCBIfam" id="TIGR00229">
    <property type="entry name" value="sensory_box"/>
    <property type="match status" value="1"/>
</dbReference>
<dbReference type="Gene3D" id="1.10.8.60">
    <property type="match status" value="1"/>
</dbReference>
<keyword evidence="9" id="KW-1185">Reference proteome</keyword>
<feature type="coiled-coil region" evidence="4">
    <location>
        <begin position="156"/>
        <end position="190"/>
    </location>
</feature>
<proteinExistence type="predicted"/>
<dbReference type="InterPro" id="IPR000700">
    <property type="entry name" value="PAS-assoc_C"/>
</dbReference>
<dbReference type="SMART" id="SM00382">
    <property type="entry name" value="AAA"/>
    <property type="match status" value="1"/>
</dbReference>
<dbReference type="SMART" id="SM00091">
    <property type="entry name" value="PAS"/>
    <property type="match status" value="1"/>
</dbReference>
<dbReference type="CDD" id="cd00009">
    <property type="entry name" value="AAA"/>
    <property type="match status" value="1"/>
</dbReference>
<dbReference type="Gene3D" id="3.30.450.20">
    <property type="entry name" value="PAS domain"/>
    <property type="match status" value="2"/>
</dbReference>
<gene>
    <name evidence="8" type="ORF">DIZ80_00930</name>
</gene>
<evidence type="ECO:0000256" key="1">
    <source>
        <dbReference type="ARBA" id="ARBA00022741"/>
    </source>
</evidence>
<dbReference type="GO" id="GO:0003677">
    <property type="term" value="F:DNA binding"/>
    <property type="evidence" value="ECO:0007669"/>
    <property type="project" value="UniProtKB-KW"/>
</dbReference>
<evidence type="ECO:0000259" key="5">
    <source>
        <dbReference type="PROSITE" id="PS50045"/>
    </source>
</evidence>
<evidence type="ECO:0000313" key="9">
    <source>
        <dbReference type="Proteomes" id="UP000254266"/>
    </source>
</evidence>
<dbReference type="Pfam" id="PF13426">
    <property type="entry name" value="PAS_9"/>
    <property type="match status" value="1"/>
</dbReference>
<evidence type="ECO:0000256" key="4">
    <source>
        <dbReference type="SAM" id="Coils"/>
    </source>
</evidence>
<dbReference type="PROSITE" id="PS00675">
    <property type="entry name" value="SIGMA54_INTERACT_1"/>
    <property type="match status" value="1"/>
</dbReference>
<dbReference type="PROSITE" id="PS50112">
    <property type="entry name" value="PAS"/>
    <property type="match status" value="1"/>
</dbReference>
<feature type="domain" description="PAC" evidence="7">
    <location>
        <begin position="116"/>
        <end position="168"/>
    </location>
</feature>
<dbReference type="Pfam" id="PF00158">
    <property type="entry name" value="Sigma54_activat"/>
    <property type="match status" value="1"/>
</dbReference>
<accession>A0A370DMN0</accession>
<name>A0A370DMN0_9GAMM</name>
<dbReference type="Proteomes" id="UP000254266">
    <property type="component" value="Unassembled WGS sequence"/>
</dbReference>
<dbReference type="InterPro" id="IPR002078">
    <property type="entry name" value="Sigma_54_int"/>
</dbReference>
<evidence type="ECO:0000256" key="3">
    <source>
        <dbReference type="ARBA" id="ARBA00023125"/>
    </source>
</evidence>
<evidence type="ECO:0000259" key="7">
    <source>
        <dbReference type="PROSITE" id="PS50113"/>
    </source>
</evidence>
<dbReference type="GO" id="GO:0016301">
    <property type="term" value="F:kinase activity"/>
    <property type="evidence" value="ECO:0007669"/>
    <property type="project" value="UniProtKB-KW"/>
</dbReference>
<dbReference type="SUPFAM" id="SSF52540">
    <property type="entry name" value="P-loop containing nucleoside triphosphate hydrolases"/>
    <property type="match status" value="1"/>
</dbReference>
<organism evidence="8 9">
    <name type="scientific">endosymbiont of Galathealinum brachiosum</name>
    <dbReference type="NCBI Taxonomy" id="2200906"/>
    <lineage>
        <taxon>Bacteria</taxon>
        <taxon>Pseudomonadati</taxon>
        <taxon>Pseudomonadota</taxon>
        <taxon>Gammaproteobacteria</taxon>
        <taxon>sulfur-oxidizing symbionts</taxon>
    </lineage>
</organism>
<dbReference type="AlphaFoldDB" id="A0A370DMN0"/>